<dbReference type="InterPro" id="IPR002376">
    <property type="entry name" value="Formyl_transf_N"/>
</dbReference>
<accession>A0A518ETP9</accession>
<comment type="similarity">
    <text evidence="4 6">Belongs to the GART family.</text>
</comment>
<protein>
    <recommendedName>
        <fullName evidence="6">Phosphoribosylglycinamide formyltransferase</fullName>
        <ecNumber evidence="6">2.1.2.2</ecNumber>
    </recommendedName>
    <alternativeName>
        <fullName evidence="6">5'-phosphoribosylglycinamide transformylase</fullName>
    </alternativeName>
    <alternativeName>
        <fullName evidence="6">GAR transformylase</fullName>
        <shortName evidence="6">GART</shortName>
    </alternativeName>
</protein>
<feature type="site" description="Raises pKa of active site His" evidence="6">
    <location>
        <position position="152"/>
    </location>
</feature>
<dbReference type="HAMAP" id="MF_01930">
    <property type="entry name" value="PurN"/>
    <property type="match status" value="1"/>
</dbReference>
<evidence type="ECO:0000313" key="8">
    <source>
        <dbReference type="EMBL" id="QDV07464.1"/>
    </source>
</evidence>
<proteinExistence type="inferred from homology"/>
<dbReference type="CDD" id="cd08645">
    <property type="entry name" value="FMT_core_GART"/>
    <property type="match status" value="1"/>
</dbReference>
<dbReference type="AlphaFoldDB" id="A0A518ETP9"/>
<dbReference type="PANTHER" id="PTHR43369">
    <property type="entry name" value="PHOSPHORIBOSYLGLYCINAMIDE FORMYLTRANSFERASE"/>
    <property type="match status" value="1"/>
</dbReference>
<organism evidence="8 9">
    <name type="scientific">Saltatorellus ferox</name>
    <dbReference type="NCBI Taxonomy" id="2528018"/>
    <lineage>
        <taxon>Bacteria</taxon>
        <taxon>Pseudomonadati</taxon>
        <taxon>Planctomycetota</taxon>
        <taxon>Planctomycetia</taxon>
        <taxon>Planctomycetia incertae sedis</taxon>
        <taxon>Saltatorellus</taxon>
    </lineage>
</organism>
<dbReference type="GO" id="GO:0006189">
    <property type="term" value="P:'de novo' IMP biosynthetic process"/>
    <property type="evidence" value="ECO:0007669"/>
    <property type="project" value="UniProtKB-UniRule"/>
</dbReference>
<feature type="domain" description="Formyl transferase N-terminal" evidence="7">
    <location>
        <begin position="5"/>
        <end position="186"/>
    </location>
</feature>
<dbReference type="InterPro" id="IPR004607">
    <property type="entry name" value="GART"/>
</dbReference>
<keyword evidence="9" id="KW-1185">Reference proteome</keyword>
<comment type="pathway">
    <text evidence="1 6">Purine metabolism; IMP biosynthesis via de novo pathway; N(2)-formyl-N(1)-(5-phospho-D-ribosyl)glycinamide from N(1)-(5-phospho-D-ribosyl)glycinamide (10-formyl THF route): step 1/1.</text>
</comment>
<evidence type="ECO:0000256" key="5">
    <source>
        <dbReference type="ARBA" id="ARBA00047664"/>
    </source>
</evidence>
<dbReference type="InterPro" id="IPR001555">
    <property type="entry name" value="GART_AS"/>
</dbReference>
<sequence length="196" mass="21559">MKRYRIAVLVSGTGRHLENLAELSKDPRADFPVDVVLAISNRPGVQALERAERCGVPASVIAPEPDETDEAYGARVFDVIREANVDAVVLAGFLKKLWIPDDHKGRVINIHPSLLPAFGGKGFYGGRVHRAVLERGCQVTGCTVHLVDEIYDNGPILLQRWCPVEPGDTAETLARRVFEEELLALPIGVLSFLEKQ</sequence>
<dbReference type="RefSeq" id="WP_145198512.1">
    <property type="nucleotide sequence ID" value="NZ_CP036434.1"/>
</dbReference>
<evidence type="ECO:0000256" key="6">
    <source>
        <dbReference type="HAMAP-Rule" id="MF_01930"/>
    </source>
</evidence>
<dbReference type="Pfam" id="PF00551">
    <property type="entry name" value="Formyl_trans_N"/>
    <property type="match status" value="1"/>
</dbReference>
<dbReference type="PROSITE" id="PS00373">
    <property type="entry name" value="GART"/>
    <property type="match status" value="1"/>
</dbReference>
<evidence type="ECO:0000313" key="9">
    <source>
        <dbReference type="Proteomes" id="UP000320390"/>
    </source>
</evidence>
<feature type="active site" description="Proton donor" evidence="6">
    <location>
        <position position="111"/>
    </location>
</feature>
<dbReference type="OrthoDB" id="9806170at2"/>
<keyword evidence="2 6" id="KW-0808">Transferase</keyword>
<name>A0A518ETP9_9BACT</name>
<comment type="caution">
    <text evidence="6">Lacks conserved residue(s) required for the propagation of feature annotation.</text>
</comment>
<dbReference type="Proteomes" id="UP000320390">
    <property type="component" value="Chromosome"/>
</dbReference>
<dbReference type="EC" id="2.1.2.2" evidence="6"/>
<keyword evidence="3 6" id="KW-0658">Purine biosynthesis</keyword>
<feature type="binding site" evidence="6">
    <location>
        <position position="109"/>
    </location>
    <ligand>
        <name>(6R)-10-formyltetrahydrofolate</name>
        <dbReference type="ChEBI" id="CHEBI:195366"/>
    </ligand>
</feature>
<comment type="catalytic activity">
    <reaction evidence="5 6">
        <text>N(1)-(5-phospho-beta-D-ribosyl)glycinamide + (6R)-10-formyltetrahydrofolate = N(2)-formyl-N(1)-(5-phospho-beta-D-ribosyl)glycinamide + (6S)-5,6,7,8-tetrahydrofolate + H(+)</text>
        <dbReference type="Rhea" id="RHEA:15053"/>
        <dbReference type="ChEBI" id="CHEBI:15378"/>
        <dbReference type="ChEBI" id="CHEBI:57453"/>
        <dbReference type="ChEBI" id="CHEBI:143788"/>
        <dbReference type="ChEBI" id="CHEBI:147286"/>
        <dbReference type="ChEBI" id="CHEBI:195366"/>
        <dbReference type="EC" id="2.1.2.2"/>
    </reaction>
</comment>
<evidence type="ECO:0000256" key="3">
    <source>
        <dbReference type="ARBA" id="ARBA00022755"/>
    </source>
</evidence>
<comment type="function">
    <text evidence="6">Catalyzes the transfer of a formyl group from 10-formyltetrahydrofolate to 5-phospho-ribosyl-glycinamide (GAR), producing 5-phospho-ribosyl-N-formylglycinamide (FGAR) and tetrahydrofolate.</text>
</comment>
<evidence type="ECO:0000256" key="4">
    <source>
        <dbReference type="ARBA" id="ARBA00038440"/>
    </source>
</evidence>
<dbReference type="UniPathway" id="UPA00074">
    <property type="reaction ID" value="UER00126"/>
</dbReference>
<dbReference type="GO" id="GO:0004644">
    <property type="term" value="F:phosphoribosylglycinamide formyltransferase activity"/>
    <property type="evidence" value="ECO:0007669"/>
    <property type="project" value="UniProtKB-UniRule"/>
</dbReference>
<gene>
    <name evidence="6 8" type="primary">purN</name>
    <name evidence="8" type="ORF">Poly30_29900</name>
</gene>
<dbReference type="SUPFAM" id="SSF53328">
    <property type="entry name" value="Formyltransferase"/>
    <property type="match status" value="1"/>
</dbReference>
<evidence type="ECO:0000256" key="2">
    <source>
        <dbReference type="ARBA" id="ARBA00022679"/>
    </source>
</evidence>
<reference evidence="8 9" key="1">
    <citation type="submission" date="2019-02" db="EMBL/GenBank/DDBJ databases">
        <title>Deep-cultivation of Planctomycetes and their phenomic and genomic characterization uncovers novel biology.</title>
        <authorList>
            <person name="Wiegand S."/>
            <person name="Jogler M."/>
            <person name="Boedeker C."/>
            <person name="Pinto D."/>
            <person name="Vollmers J."/>
            <person name="Rivas-Marin E."/>
            <person name="Kohn T."/>
            <person name="Peeters S.H."/>
            <person name="Heuer A."/>
            <person name="Rast P."/>
            <person name="Oberbeckmann S."/>
            <person name="Bunk B."/>
            <person name="Jeske O."/>
            <person name="Meyerdierks A."/>
            <person name="Storesund J.E."/>
            <person name="Kallscheuer N."/>
            <person name="Luecker S."/>
            <person name="Lage O.M."/>
            <person name="Pohl T."/>
            <person name="Merkel B.J."/>
            <person name="Hornburger P."/>
            <person name="Mueller R.-W."/>
            <person name="Bruemmer F."/>
            <person name="Labrenz M."/>
            <person name="Spormann A.M."/>
            <person name="Op den Camp H."/>
            <person name="Overmann J."/>
            <person name="Amann R."/>
            <person name="Jetten M.S.M."/>
            <person name="Mascher T."/>
            <person name="Medema M.H."/>
            <person name="Devos D.P."/>
            <person name="Kaster A.-K."/>
            <person name="Ovreas L."/>
            <person name="Rohde M."/>
            <person name="Galperin M.Y."/>
            <person name="Jogler C."/>
        </authorList>
    </citation>
    <scope>NUCLEOTIDE SEQUENCE [LARGE SCALE GENOMIC DNA]</scope>
    <source>
        <strain evidence="8 9">Poly30</strain>
    </source>
</reference>
<evidence type="ECO:0000256" key="1">
    <source>
        <dbReference type="ARBA" id="ARBA00005054"/>
    </source>
</evidence>
<dbReference type="EMBL" id="CP036434">
    <property type="protein sequence ID" value="QDV07464.1"/>
    <property type="molecule type" value="Genomic_DNA"/>
</dbReference>
<evidence type="ECO:0000259" key="7">
    <source>
        <dbReference type="Pfam" id="PF00551"/>
    </source>
</evidence>
<dbReference type="GO" id="GO:0005829">
    <property type="term" value="C:cytosol"/>
    <property type="evidence" value="ECO:0007669"/>
    <property type="project" value="TreeGrafter"/>
</dbReference>
<dbReference type="PANTHER" id="PTHR43369:SF2">
    <property type="entry name" value="PHOSPHORIBOSYLGLYCINAMIDE FORMYLTRANSFERASE"/>
    <property type="match status" value="1"/>
</dbReference>
<dbReference type="InterPro" id="IPR036477">
    <property type="entry name" value="Formyl_transf_N_sf"/>
</dbReference>
<dbReference type="Gene3D" id="3.40.50.170">
    <property type="entry name" value="Formyl transferase, N-terminal domain"/>
    <property type="match status" value="1"/>
</dbReference>